<dbReference type="SUPFAM" id="SSF48403">
    <property type="entry name" value="Ankyrin repeat"/>
    <property type="match status" value="1"/>
</dbReference>
<dbReference type="Gene3D" id="1.25.40.20">
    <property type="entry name" value="Ankyrin repeat-containing domain"/>
    <property type="match status" value="1"/>
</dbReference>
<proteinExistence type="predicted"/>
<keyword evidence="2" id="KW-1185">Reference proteome</keyword>
<sequence>MNFRPFLLNRRQDRSCQFGLSTLRFEVEVWNETTLRYRDKGDPTATAYPVKDCSSDSDINVCCRFLGMFMLPIRTDAFEVYICENSRFGGALILISEIVPLSALHLNKQNPSDVTELTLNMLLNGTPKPREHGGPRPIQQQIAHLRSVRSVCKTWMDMVDQIFVFQPSHLLLAISKTCNESVQFLIERVSIDRGKWNAALSLAISRESYGIVRCLMKHTHYTPQLGHISKACQQGNVQIFQTVRETGPPFHSIQRQMWMDCSTKKHNDMLRHLIEHPQLPFDRTDSGLCQLLSQAVAYSSIDVLSFLLNLSTSLELLDGHSLALKTASLRGDIQKMKLLLRHPRTDATQDPQCLFTHHAACLELLLEDEKMVRVMLQLFRDGVSRWISDGTRSQAVRMPNYLRNVAHLRKMKDIVCEVDPGGYIIWMASRIEAIIEGIERK</sequence>
<protein>
    <submittedName>
        <fullName evidence="1">Uncharacterized protein</fullName>
    </submittedName>
</protein>
<evidence type="ECO:0000313" key="1">
    <source>
        <dbReference type="EMBL" id="PRP88205.1"/>
    </source>
</evidence>
<gene>
    <name evidence="1" type="ORF">PROFUN_04028</name>
</gene>
<dbReference type="OrthoDB" id="194358at2759"/>
<organism evidence="1 2">
    <name type="scientific">Planoprotostelium fungivorum</name>
    <dbReference type="NCBI Taxonomy" id="1890364"/>
    <lineage>
        <taxon>Eukaryota</taxon>
        <taxon>Amoebozoa</taxon>
        <taxon>Evosea</taxon>
        <taxon>Variosea</taxon>
        <taxon>Cavosteliida</taxon>
        <taxon>Cavosteliaceae</taxon>
        <taxon>Planoprotostelium</taxon>
    </lineage>
</organism>
<accession>A0A2P6NW69</accession>
<name>A0A2P6NW69_9EUKA</name>
<reference evidence="1 2" key="1">
    <citation type="journal article" date="2018" name="Genome Biol. Evol.">
        <title>Multiple Roots of Fruiting Body Formation in Amoebozoa.</title>
        <authorList>
            <person name="Hillmann F."/>
            <person name="Forbes G."/>
            <person name="Novohradska S."/>
            <person name="Ferling I."/>
            <person name="Riege K."/>
            <person name="Groth M."/>
            <person name="Westermann M."/>
            <person name="Marz M."/>
            <person name="Spaller T."/>
            <person name="Winckler T."/>
            <person name="Schaap P."/>
            <person name="Glockner G."/>
        </authorList>
    </citation>
    <scope>NUCLEOTIDE SEQUENCE [LARGE SCALE GENOMIC DNA]</scope>
    <source>
        <strain evidence="1 2">Jena</strain>
    </source>
</reference>
<dbReference type="InParanoid" id="A0A2P6NW69"/>
<comment type="caution">
    <text evidence="1">The sequence shown here is derived from an EMBL/GenBank/DDBJ whole genome shotgun (WGS) entry which is preliminary data.</text>
</comment>
<dbReference type="InterPro" id="IPR036770">
    <property type="entry name" value="Ankyrin_rpt-contain_sf"/>
</dbReference>
<dbReference type="EMBL" id="MDYQ01000013">
    <property type="protein sequence ID" value="PRP88205.1"/>
    <property type="molecule type" value="Genomic_DNA"/>
</dbReference>
<dbReference type="AlphaFoldDB" id="A0A2P6NW69"/>
<evidence type="ECO:0000313" key="2">
    <source>
        <dbReference type="Proteomes" id="UP000241769"/>
    </source>
</evidence>
<dbReference type="Proteomes" id="UP000241769">
    <property type="component" value="Unassembled WGS sequence"/>
</dbReference>